<sequence length="269" mass="27070">MGLPSPAPDRVAVVTGASSGIGAAIARELAGRGHGVALVARSADKLAALATELVGTGVRAEALPADLTSPAERAALPGRIAALGLEPVALVNNAGFSTVGPVHAADVDRELALIELDVAAVADLCTRFLPGMLERGRGALLNVASTAAFQPLPGQAAYSAAKAFVLVYTQSIAGELRGSGVTATALCPGPVRTGFGAAAGFEPGEAESSLPGFLWVDVREVARTAVDAMDKGRLVAIPGLANRATSVLAQLTPRSLLLPVVARSHPGLR</sequence>
<name>A0ABY7JV89_9ACTN</name>
<dbReference type="InterPro" id="IPR036291">
    <property type="entry name" value="NAD(P)-bd_dom_sf"/>
</dbReference>
<gene>
    <name evidence="4" type="ORF">M6B22_13760</name>
</gene>
<evidence type="ECO:0000256" key="3">
    <source>
        <dbReference type="RuleBase" id="RU000363"/>
    </source>
</evidence>
<evidence type="ECO:0000256" key="1">
    <source>
        <dbReference type="ARBA" id="ARBA00006484"/>
    </source>
</evidence>
<keyword evidence="2" id="KW-0560">Oxidoreductase</keyword>
<evidence type="ECO:0000313" key="5">
    <source>
        <dbReference type="Proteomes" id="UP001164693"/>
    </source>
</evidence>
<accession>A0ABY7JV89</accession>
<dbReference type="Proteomes" id="UP001164693">
    <property type="component" value="Chromosome"/>
</dbReference>
<protein>
    <submittedName>
        <fullName evidence="4">SDR family oxidoreductase</fullName>
    </submittedName>
</protein>
<dbReference type="Gene3D" id="3.40.50.720">
    <property type="entry name" value="NAD(P)-binding Rossmann-like Domain"/>
    <property type="match status" value="1"/>
</dbReference>
<evidence type="ECO:0000313" key="4">
    <source>
        <dbReference type="EMBL" id="WAX55605.1"/>
    </source>
</evidence>
<reference evidence="4" key="1">
    <citation type="submission" date="2022-05" db="EMBL/GenBank/DDBJ databases">
        <title>Jatrophihabitans sp. SB3-54 whole genome sequence.</title>
        <authorList>
            <person name="Suh M.K."/>
            <person name="Eom M.K."/>
            <person name="Kim J.S."/>
            <person name="Kim H.S."/>
            <person name="Do H.E."/>
            <person name="Shin Y.K."/>
            <person name="Lee J.-S."/>
        </authorList>
    </citation>
    <scope>NUCLEOTIDE SEQUENCE</scope>
    <source>
        <strain evidence="4">SB3-54</strain>
    </source>
</reference>
<keyword evidence="5" id="KW-1185">Reference proteome</keyword>
<dbReference type="Pfam" id="PF00106">
    <property type="entry name" value="adh_short"/>
    <property type="match status" value="1"/>
</dbReference>
<proteinExistence type="inferred from homology"/>
<organism evidence="4 5">
    <name type="scientific">Jatrophihabitans cynanchi</name>
    <dbReference type="NCBI Taxonomy" id="2944128"/>
    <lineage>
        <taxon>Bacteria</taxon>
        <taxon>Bacillati</taxon>
        <taxon>Actinomycetota</taxon>
        <taxon>Actinomycetes</taxon>
        <taxon>Jatrophihabitantales</taxon>
        <taxon>Jatrophihabitantaceae</taxon>
        <taxon>Jatrophihabitans</taxon>
    </lineage>
</organism>
<comment type="similarity">
    <text evidence="1 3">Belongs to the short-chain dehydrogenases/reductases (SDR) family.</text>
</comment>
<dbReference type="InterPro" id="IPR020904">
    <property type="entry name" value="Sc_DH/Rdtase_CS"/>
</dbReference>
<dbReference type="RefSeq" id="WP_269442123.1">
    <property type="nucleotide sequence ID" value="NZ_CP097463.1"/>
</dbReference>
<dbReference type="PANTHER" id="PTHR44196">
    <property type="entry name" value="DEHYDROGENASE/REDUCTASE SDR FAMILY MEMBER 7B"/>
    <property type="match status" value="1"/>
</dbReference>
<dbReference type="PANTHER" id="PTHR44196:SF2">
    <property type="entry name" value="SHORT-CHAIN DEHYDROGENASE-RELATED"/>
    <property type="match status" value="1"/>
</dbReference>
<dbReference type="InterPro" id="IPR002347">
    <property type="entry name" value="SDR_fam"/>
</dbReference>
<dbReference type="PRINTS" id="PR00080">
    <property type="entry name" value="SDRFAMILY"/>
</dbReference>
<dbReference type="CDD" id="cd05233">
    <property type="entry name" value="SDR_c"/>
    <property type="match status" value="1"/>
</dbReference>
<dbReference type="EMBL" id="CP097463">
    <property type="protein sequence ID" value="WAX55605.1"/>
    <property type="molecule type" value="Genomic_DNA"/>
</dbReference>
<dbReference type="PIRSF" id="PIRSF000126">
    <property type="entry name" value="11-beta-HSD1"/>
    <property type="match status" value="1"/>
</dbReference>
<dbReference type="SUPFAM" id="SSF51735">
    <property type="entry name" value="NAD(P)-binding Rossmann-fold domains"/>
    <property type="match status" value="1"/>
</dbReference>
<dbReference type="PROSITE" id="PS00061">
    <property type="entry name" value="ADH_SHORT"/>
    <property type="match status" value="1"/>
</dbReference>
<dbReference type="PRINTS" id="PR00081">
    <property type="entry name" value="GDHRDH"/>
</dbReference>
<evidence type="ECO:0000256" key="2">
    <source>
        <dbReference type="ARBA" id="ARBA00023002"/>
    </source>
</evidence>